<evidence type="ECO:0000313" key="1">
    <source>
        <dbReference type="EMBL" id="KAK4019882.1"/>
    </source>
</evidence>
<comment type="caution">
    <text evidence="1">The sequence shown here is derived from an EMBL/GenBank/DDBJ whole genome shotgun (WGS) entry which is preliminary data.</text>
</comment>
<accession>A0ABR0A408</accession>
<dbReference type="EMBL" id="JAOYFB010000036">
    <property type="protein sequence ID" value="KAK4019882.1"/>
    <property type="molecule type" value="Genomic_DNA"/>
</dbReference>
<protein>
    <submittedName>
        <fullName evidence="1">Uncharacterized protein</fullName>
    </submittedName>
</protein>
<sequence>MTICAALSMSSVPLRRPDYLQRTSELSYSLNKLVDFEETCTAALLPKHLCTLKCLSVECKLIYYIEGMEPVSIKQGASMINETINVSKTTRKPITSTRFLIDDCPEYRKNNARKSKFYSCQPQ</sequence>
<evidence type="ECO:0000313" key="2">
    <source>
        <dbReference type="Proteomes" id="UP001234178"/>
    </source>
</evidence>
<name>A0ABR0A408_9CRUS</name>
<dbReference type="Proteomes" id="UP001234178">
    <property type="component" value="Unassembled WGS sequence"/>
</dbReference>
<gene>
    <name evidence="1" type="ORF">OUZ56_001884</name>
</gene>
<keyword evidence="2" id="KW-1185">Reference proteome</keyword>
<proteinExistence type="predicted"/>
<reference evidence="1 2" key="1">
    <citation type="journal article" date="2023" name="Nucleic Acids Res.">
        <title>The hologenome of Daphnia magna reveals possible DNA methylation and microbiome-mediated evolution of the host genome.</title>
        <authorList>
            <person name="Chaturvedi A."/>
            <person name="Li X."/>
            <person name="Dhandapani V."/>
            <person name="Marshall H."/>
            <person name="Kissane S."/>
            <person name="Cuenca-Cambronero M."/>
            <person name="Asole G."/>
            <person name="Calvet F."/>
            <person name="Ruiz-Romero M."/>
            <person name="Marangio P."/>
            <person name="Guigo R."/>
            <person name="Rago D."/>
            <person name="Mirbahai L."/>
            <person name="Eastwood N."/>
            <person name="Colbourne J.K."/>
            <person name="Zhou J."/>
            <person name="Mallon E."/>
            <person name="Orsini L."/>
        </authorList>
    </citation>
    <scope>NUCLEOTIDE SEQUENCE [LARGE SCALE GENOMIC DNA]</scope>
    <source>
        <strain evidence="1">LRV0_1</strain>
    </source>
</reference>
<organism evidence="1 2">
    <name type="scientific">Daphnia magna</name>
    <dbReference type="NCBI Taxonomy" id="35525"/>
    <lineage>
        <taxon>Eukaryota</taxon>
        <taxon>Metazoa</taxon>
        <taxon>Ecdysozoa</taxon>
        <taxon>Arthropoda</taxon>
        <taxon>Crustacea</taxon>
        <taxon>Branchiopoda</taxon>
        <taxon>Diplostraca</taxon>
        <taxon>Cladocera</taxon>
        <taxon>Anomopoda</taxon>
        <taxon>Daphniidae</taxon>
        <taxon>Daphnia</taxon>
    </lineage>
</organism>